<gene>
    <name evidence="1" type="ORF">EQG49_04725</name>
</gene>
<dbReference type="Proteomes" id="UP000292886">
    <property type="component" value="Chromosome"/>
</dbReference>
<accession>A0A4P6YT46</accession>
<sequence>MLKMKKGSIISSADTLFNEYELSEKQIKANIDVDMIAEIFKIWIKGHSSEQIFLILEVPVKMNEETEVRPGVLEATHSNVYYLGDCDEDHALKLLGQYGDVFFNDGVITVGFGSQESQEEIQWTKYNVMYVIGDSVPYFATEVMDKIGFSRVDHVITAWDTISAGTLGVSKRFEREDGTSIIEIVEELKGEGLFLNEVIED</sequence>
<dbReference type="RefSeq" id="WP_133362896.1">
    <property type="nucleotide sequence ID" value="NZ_CP037940.1"/>
</dbReference>
<organism evidence="1 2">
    <name type="scientific">Periweissella cryptocerci</name>
    <dbReference type="NCBI Taxonomy" id="2506420"/>
    <lineage>
        <taxon>Bacteria</taxon>
        <taxon>Bacillati</taxon>
        <taxon>Bacillota</taxon>
        <taxon>Bacilli</taxon>
        <taxon>Lactobacillales</taxon>
        <taxon>Lactobacillaceae</taxon>
        <taxon>Periweissella</taxon>
    </lineage>
</organism>
<dbReference type="AlphaFoldDB" id="A0A4P6YT46"/>
<protein>
    <submittedName>
        <fullName evidence="1">Uncharacterized protein</fullName>
    </submittedName>
</protein>
<dbReference type="KEGG" id="wei:EQG49_04725"/>
<keyword evidence="2" id="KW-1185">Reference proteome</keyword>
<evidence type="ECO:0000313" key="2">
    <source>
        <dbReference type="Proteomes" id="UP000292886"/>
    </source>
</evidence>
<proteinExistence type="predicted"/>
<name>A0A4P6YT46_9LACO</name>
<reference evidence="2" key="1">
    <citation type="submission" date="2019-03" db="EMBL/GenBank/DDBJ databases">
        <title>Weissella sp. 26KH-42 Genome sequencing.</title>
        <authorList>
            <person name="Heo J."/>
            <person name="Kim S.-J."/>
            <person name="Kim J.-S."/>
            <person name="Hong S.-B."/>
            <person name="Kwon S.-W."/>
        </authorList>
    </citation>
    <scope>NUCLEOTIDE SEQUENCE [LARGE SCALE GENOMIC DNA]</scope>
    <source>
        <strain evidence="2">26KH-42</strain>
    </source>
</reference>
<evidence type="ECO:0000313" key="1">
    <source>
        <dbReference type="EMBL" id="QBO35817.1"/>
    </source>
</evidence>
<dbReference type="OrthoDB" id="2227923at2"/>
<dbReference type="EMBL" id="CP037940">
    <property type="protein sequence ID" value="QBO35817.1"/>
    <property type="molecule type" value="Genomic_DNA"/>
</dbReference>